<keyword evidence="2" id="KW-1185">Reference proteome</keyword>
<evidence type="ECO:0000313" key="2">
    <source>
        <dbReference type="Proteomes" id="UP000093309"/>
    </source>
</evidence>
<reference evidence="2" key="1">
    <citation type="submission" date="2016-05" db="EMBL/GenBank/DDBJ databases">
        <title>Paenibacillus oryzae. sp. nov., isolated from the rice root.</title>
        <authorList>
            <person name="Zhang J."/>
            <person name="Zhang X."/>
        </authorList>
    </citation>
    <scope>NUCLEOTIDE SEQUENCE [LARGE SCALE GENOMIC DNA]</scope>
    <source>
        <strain evidence="2">KCTC13222</strain>
    </source>
</reference>
<gene>
    <name evidence="1" type="ORF">A8709_26790</name>
</gene>
<dbReference type="OrthoDB" id="2623424at2"/>
<accession>A0A1C1A1L1</accession>
<sequence length="76" mass="8712">MIYGTKLLDTDTEIFAAALTKTPVFVWSLDQLGVYYQVNTGIITKYTNDHVQVYNENNTSVSTWYSRETSEFSIAF</sequence>
<organism evidence="1 2">
    <name type="scientific">Paenibacillus pectinilyticus</name>
    <dbReference type="NCBI Taxonomy" id="512399"/>
    <lineage>
        <taxon>Bacteria</taxon>
        <taxon>Bacillati</taxon>
        <taxon>Bacillota</taxon>
        <taxon>Bacilli</taxon>
        <taxon>Bacillales</taxon>
        <taxon>Paenibacillaceae</taxon>
        <taxon>Paenibacillus</taxon>
    </lineage>
</organism>
<comment type="caution">
    <text evidence="1">The sequence shown here is derived from an EMBL/GenBank/DDBJ whole genome shotgun (WGS) entry which is preliminary data.</text>
</comment>
<dbReference type="AlphaFoldDB" id="A0A1C1A1L1"/>
<protein>
    <submittedName>
        <fullName evidence="1">Uncharacterized protein</fullName>
    </submittedName>
</protein>
<name>A0A1C1A1L1_9BACL</name>
<dbReference type="Proteomes" id="UP000093309">
    <property type="component" value="Unassembled WGS sequence"/>
</dbReference>
<dbReference type="EMBL" id="LYPC01000020">
    <property type="protein sequence ID" value="OCT14416.1"/>
    <property type="molecule type" value="Genomic_DNA"/>
</dbReference>
<evidence type="ECO:0000313" key="1">
    <source>
        <dbReference type="EMBL" id="OCT14416.1"/>
    </source>
</evidence>
<proteinExistence type="predicted"/>